<dbReference type="PANTHER" id="PTHR43479">
    <property type="entry name" value="ACREF/ENVCD OPERON REPRESSOR-RELATED"/>
    <property type="match status" value="1"/>
</dbReference>
<evidence type="ECO:0000313" key="5">
    <source>
        <dbReference type="Proteomes" id="UP000199695"/>
    </source>
</evidence>
<dbReference type="Gene3D" id="1.10.357.10">
    <property type="entry name" value="Tetracycline Repressor, domain 2"/>
    <property type="match status" value="1"/>
</dbReference>
<dbReference type="EMBL" id="FOCQ01000002">
    <property type="protein sequence ID" value="SEM84026.1"/>
    <property type="molecule type" value="Genomic_DNA"/>
</dbReference>
<gene>
    <name evidence="4" type="ORF">SAMN05444955_102265</name>
</gene>
<dbReference type="PANTHER" id="PTHR43479:SF11">
    <property type="entry name" value="ACREF_ENVCD OPERON REPRESSOR-RELATED"/>
    <property type="match status" value="1"/>
</dbReference>
<dbReference type="SUPFAM" id="SSF46689">
    <property type="entry name" value="Homeodomain-like"/>
    <property type="match status" value="1"/>
</dbReference>
<dbReference type="OrthoDB" id="9780824at2"/>
<dbReference type="AlphaFoldDB" id="A0A1H8BML3"/>
<dbReference type="RefSeq" id="WP_089965298.1">
    <property type="nucleotide sequence ID" value="NZ_FOCQ01000002.1"/>
</dbReference>
<evidence type="ECO:0000313" key="4">
    <source>
        <dbReference type="EMBL" id="SEM84026.1"/>
    </source>
</evidence>
<keyword evidence="5" id="KW-1185">Reference proteome</keyword>
<dbReference type="Proteomes" id="UP000199695">
    <property type="component" value="Unassembled WGS sequence"/>
</dbReference>
<dbReference type="PRINTS" id="PR00455">
    <property type="entry name" value="HTHTETR"/>
</dbReference>
<dbReference type="GO" id="GO:0003677">
    <property type="term" value="F:DNA binding"/>
    <property type="evidence" value="ECO:0007669"/>
    <property type="project" value="UniProtKB-UniRule"/>
</dbReference>
<dbReference type="InterPro" id="IPR009057">
    <property type="entry name" value="Homeodomain-like_sf"/>
</dbReference>
<reference evidence="4 5" key="1">
    <citation type="submission" date="2016-10" db="EMBL/GenBank/DDBJ databases">
        <authorList>
            <person name="de Groot N.N."/>
        </authorList>
    </citation>
    <scope>NUCLEOTIDE SEQUENCE [LARGE SCALE GENOMIC DNA]</scope>
    <source>
        <strain evidence="4 5">DSM 46701</strain>
    </source>
</reference>
<evidence type="ECO:0000256" key="2">
    <source>
        <dbReference type="PROSITE-ProRule" id="PRU00335"/>
    </source>
</evidence>
<dbReference type="Pfam" id="PF00440">
    <property type="entry name" value="TetR_N"/>
    <property type="match status" value="1"/>
</dbReference>
<dbReference type="PROSITE" id="PS50977">
    <property type="entry name" value="HTH_TETR_2"/>
    <property type="match status" value="1"/>
</dbReference>
<proteinExistence type="predicted"/>
<organism evidence="4 5">
    <name type="scientific">Lihuaxuella thermophila</name>
    <dbReference type="NCBI Taxonomy" id="1173111"/>
    <lineage>
        <taxon>Bacteria</taxon>
        <taxon>Bacillati</taxon>
        <taxon>Bacillota</taxon>
        <taxon>Bacilli</taxon>
        <taxon>Bacillales</taxon>
        <taxon>Thermoactinomycetaceae</taxon>
        <taxon>Lihuaxuella</taxon>
    </lineage>
</organism>
<sequence length="215" mass="24812">MNDQLKALLKESHNILIDTNLTDKQKDIIRAALELFAEKGYDGTTTQSIAQKAKVSEKTLFKYYGSKQELFRQTVYPAMLQALQPMLLERIDGILSKENDYHDILHAIFKDRVEFAKENTDVIKLVSQELLLSPEFREVMSKFVKQSVLPRISQVFQTMSKAEHSSMPLSSLIRIILSLLAGYVITRTILLPDQEWDDEKEIQFMLDILFNGIDR</sequence>
<dbReference type="Gene3D" id="1.10.10.60">
    <property type="entry name" value="Homeodomain-like"/>
    <property type="match status" value="1"/>
</dbReference>
<accession>A0A1H8BML3</accession>
<evidence type="ECO:0000259" key="3">
    <source>
        <dbReference type="PROSITE" id="PS50977"/>
    </source>
</evidence>
<dbReference type="InterPro" id="IPR001647">
    <property type="entry name" value="HTH_TetR"/>
</dbReference>
<name>A0A1H8BML3_9BACL</name>
<keyword evidence="1 2" id="KW-0238">DNA-binding</keyword>
<evidence type="ECO:0000256" key="1">
    <source>
        <dbReference type="ARBA" id="ARBA00023125"/>
    </source>
</evidence>
<dbReference type="STRING" id="1173111.SAMN05444955_102265"/>
<protein>
    <submittedName>
        <fullName evidence="4">DNA-binding transcriptional regulator, AcrR family</fullName>
    </submittedName>
</protein>
<feature type="domain" description="HTH tetR-type" evidence="3">
    <location>
        <begin position="22"/>
        <end position="82"/>
    </location>
</feature>
<dbReference type="InterPro" id="IPR050624">
    <property type="entry name" value="HTH-type_Tx_Regulator"/>
</dbReference>
<feature type="DNA-binding region" description="H-T-H motif" evidence="2">
    <location>
        <begin position="45"/>
        <end position="64"/>
    </location>
</feature>